<dbReference type="FunFam" id="3.30.70.100:FF:000045">
    <property type="entry name" value="Rhodanese-like domain-containing protein 6"/>
    <property type="match status" value="1"/>
</dbReference>
<dbReference type="InterPro" id="IPR020936">
    <property type="entry name" value="TrhO"/>
</dbReference>
<keyword evidence="1" id="KW-0479">Metal-binding</keyword>
<dbReference type="Gene3D" id="3.30.70.100">
    <property type="match status" value="1"/>
</dbReference>
<proteinExistence type="predicted"/>
<evidence type="ECO:0000256" key="2">
    <source>
        <dbReference type="ARBA" id="ARBA00022771"/>
    </source>
</evidence>
<dbReference type="Gene3D" id="3.40.250.10">
    <property type="entry name" value="Rhodanese-like domain"/>
    <property type="match status" value="1"/>
</dbReference>
<dbReference type="InterPro" id="IPR040503">
    <property type="entry name" value="TRHO_N"/>
</dbReference>
<dbReference type="FunFam" id="3.40.50.1820:FF:000073">
    <property type="entry name" value="esterase OVCA2 isoform X6"/>
    <property type="match status" value="1"/>
</dbReference>
<dbReference type="Pfam" id="PF03959">
    <property type="entry name" value="FSH1"/>
    <property type="match status" value="1"/>
</dbReference>
<feature type="domain" description="Rhodanese" evidence="4">
    <location>
        <begin position="152"/>
        <end position="252"/>
    </location>
</feature>
<dbReference type="PROSITE" id="PS50206">
    <property type="entry name" value="RHODANESE_3"/>
    <property type="match status" value="1"/>
</dbReference>
<dbReference type="SMART" id="SM00450">
    <property type="entry name" value="RHOD"/>
    <property type="match status" value="1"/>
</dbReference>
<evidence type="ECO:0000256" key="1">
    <source>
        <dbReference type="ARBA" id="ARBA00022723"/>
    </source>
</evidence>
<accession>A0A8J4R274</accession>
<comment type="caution">
    <text evidence="5">The sequence shown here is derived from an EMBL/GenBank/DDBJ whole genome shotgun (WGS) entry which is preliminary data.</text>
</comment>
<dbReference type="InterPro" id="IPR036873">
    <property type="entry name" value="Rhodanese-like_dom_sf"/>
</dbReference>
<dbReference type="Pfam" id="PF12368">
    <property type="entry name" value="Rhodanese_C"/>
    <property type="match status" value="1"/>
</dbReference>
<dbReference type="PANTHER" id="PTHR43268:SF6">
    <property type="entry name" value="THIOSULFATE SULFURTRANSFERASE_RHODANESE-LIKE DOMAIN-CONTAINING PROTEIN 2"/>
    <property type="match status" value="1"/>
</dbReference>
<keyword evidence="2" id="KW-0863">Zinc-finger</keyword>
<keyword evidence="3" id="KW-0862">Zinc</keyword>
<dbReference type="SUPFAM" id="SSF53474">
    <property type="entry name" value="alpha/beta-Hydrolases"/>
    <property type="match status" value="1"/>
</dbReference>
<organism evidence="5 6">
    <name type="scientific">Castanea mollissima</name>
    <name type="common">Chinese chestnut</name>
    <dbReference type="NCBI Taxonomy" id="60419"/>
    <lineage>
        <taxon>Eukaryota</taxon>
        <taxon>Viridiplantae</taxon>
        <taxon>Streptophyta</taxon>
        <taxon>Embryophyta</taxon>
        <taxon>Tracheophyta</taxon>
        <taxon>Spermatophyta</taxon>
        <taxon>Magnoliopsida</taxon>
        <taxon>eudicotyledons</taxon>
        <taxon>Gunneridae</taxon>
        <taxon>Pentapetalae</taxon>
        <taxon>rosids</taxon>
        <taxon>fabids</taxon>
        <taxon>Fagales</taxon>
        <taxon>Fagaceae</taxon>
        <taxon>Castanea</taxon>
    </lineage>
</organism>
<dbReference type="InterPro" id="IPR029058">
    <property type="entry name" value="AB_hydrolase_fold"/>
</dbReference>
<dbReference type="InterPro" id="IPR005645">
    <property type="entry name" value="FSH-like_dom"/>
</dbReference>
<reference evidence="5" key="1">
    <citation type="submission" date="2020-03" db="EMBL/GenBank/DDBJ databases">
        <title>Castanea mollissima Vanexum genome sequencing.</title>
        <authorList>
            <person name="Staton M."/>
        </authorList>
    </citation>
    <scope>NUCLEOTIDE SEQUENCE</scope>
    <source>
        <tissue evidence="5">Leaf</tissue>
    </source>
</reference>
<dbReference type="SUPFAM" id="SSF57903">
    <property type="entry name" value="FYVE/PHD zinc finger"/>
    <property type="match status" value="1"/>
</dbReference>
<dbReference type="AlphaFoldDB" id="A0A8J4R274"/>
<dbReference type="Gene3D" id="3.40.50.1820">
    <property type="entry name" value="alpha/beta hydrolase"/>
    <property type="match status" value="1"/>
</dbReference>
<dbReference type="InterPro" id="IPR001763">
    <property type="entry name" value="Rhodanese-like_dom"/>
</dbReference>
<evidence type="ECO:0000259" key="4">
    <source>
        <dbReference type="PROSITE" id="PS50206"/>
    </source>
</evidence>
<dbReference type="GO" id="GO:0008270">
    <property type="term" value="F:zinc ion binding"/>
    <property type="evidence" value="ECO:0007669"/>
    <property type="project" value="UniProtKB-KW"/>
</dbReference>
<protein>
    <recommendedName>
        <fullName evidence="4">Rhodanese domain-containing protein</fullName>
    </recommendedName>
</protein>
<dbReference type="Pfam" id="PF17773">
    <property type="entry name" value="UPF0176_N"/>
    <property type="match status" value="1"/>
</dbReference>
<keyword evidence="6" id="KW-1185">Reference proteome</keyword>
<evidence type="ECO:0000256" key="3">
    <source>
        <dbReference type="ARBA" id="ARBA00022833"/>
    </source>
</evidence>
<dbReference type="FunFam" id="3.40.250.10:FF:000022">
    <property type="entry name" value="Thiosulfate sulfurtransferase/rhodanese-like domain-containing protein 2"/>
    <property type="match status" value="1"/>
</dbReference>
<sequence length="611" mass="67734">MADTTPQYGVLLYYKYAQITDLDSLFSFYESNCNSLSLLGRVRLSPHGVNVTVGGKLSSLEKHIAAVKSNALFEGTDFKLATCDHPVDDKVAKECGFTSLSIRIVKELVTLSSDPLLKSPEISNAGRHLTAAEFHSALQGTGPLLEKDSPTCNEDLVLLDARNLYETRIGKFHAPNVETLDPGIRQYSDLPSWIDDKSEQLKGKRVLMYCTGGIRCEMASAYIRSKGAGFENVFQLFGGIQRYLEQFPDGGFFKGKNFVFDHRISVGSSDPNVIGTCLLCGSSFDDYSSRCRCAHCRMLVLVCDSCRMEDALYVCELCQKYGKGVQSVPSLENGKTQVLSLQEEHKLVSLDTKLSPQLPWSHGNESPRKLRILCLHGFRQNASSFKGRTASLAKKLKNIVELVFVDAPHELPFIYQPCITESHGECASSSLQQSHPPSQNCRKKFAWLVAPDFNVSGEVDWKIANGSFDPLQYLQQTDGFDVSLAYLKSVFSQKGPFDGILGFSQGAAMAALVSAQQERLKSEMDFRFVILCSGFAIKLAEFECQAINCPSLHIFGSDHGKDRQIANQASRDLASLFDDGCSVIIEHDSGHIIPTRSPYIDEIRNFLHRFL</sequence>
<dbReference type="InterPro" id="IPR022111">
    <property type="entry name" value="Rhodanese_C"/>
</dbReference>
<evidence type="ECO:0000313" key="5">
    <source>
        <dbReference type="EMBL" id="KAF3957094.1"/>
    </source>
</evidence>
<dbReference type="EMBL" id="JRKL02002914">
    <property type="protein sequence ID" value="KAF3957094.1"/>
    <property type="molecule type" value="Genomic_DNA"/>
</dbReference>
<dbReference type="Proteomes" id="UP000737018">
    <property type="component" value="Unassembled WGS sequence"/>
</dbReference>
<evidence type="ECO:0000313" key="6">
    <source>
        <dbReference type="Proteomes" id="UP000737018"/>
    </source>
</evidence>
<gene>
    <name evidence="5" type="ORF">CMV_017856</name>
</gene>
<name>A0A8J4R274_9ROSI</name>
<dbReference type="PANTHER" id="PTHR43268">
    <property type="entry name" value="THIOSULFATE SULFURTRANSFERASE/RHODANESE-LIKE DOMAIN-CONTAINING PROTEIN 2"/>
    <property type="match status" value="1"/>
</dbReference>
<dbReference type="OrthoDB" id="25002at2759"/>
<dbReference type="InterPro" id="IPR011011">
    <property type="entry name" value="Znf_FYVE_PHD"/>
</dbReference>
<dbReference type="SUPFAM" id="SSF52821">
    <property type="entry name" value="Rhodanese/Cell cycle control phosphatase"/>
    <property type="match status" value="1"/>
</dbReference>